<organism evidence="2 3">
    <name type="scientific">Anabarilius grahami</name>
    <name type="common">Kanglang fish</name>
    <name type="synonym">Barilius grahami</name>
    <dbReference type="NCBI Taxonomy" id="495550"/>
    <lineage>
        <taxon>Eukaryota</taxon>
        <taxon>Metazoa</taxon>
        <taxon>Chordata</taxon>
        <taxon>Craniata</taxon>
        <taxon>Vertebrata</taxon>
        <taxon>Euteleostomi</taxon>
        <taxon>Actinopterygii</taxon>
        <taxon>Neopterygii</taxon>
        <taxon>Teleostei</taxon>
        <taxon>Ostariophysi</taxon>
        <taxon>Cypriniformes</taxon>
        <taxon>Xenocyprididae</taxon>
        <taxon>Xenocypridinae</taxon>
        <taxon>Xenocypridinae incertae sedis</taxon>
        <taxon>Anabarilius</taxon>
    </lineage>
</organism>
<sequence length="477" mass="52871">MTPQPPVVPVNLENLISGTKGVAVRLNMRRGQTLNNTLVFFQLSPESMELGLTLEATPLTEVSSRIIYILLNNCTATDIRIPKAYRLGWLVSHDFHDFELTLPVIGSIPAAMVPEGSSDNNVFTAPFKIISITSIMPVPTEQVCRIELMEDQHFAVYTVSSQPACENQENTAPLTVSLTANTTTEEPFPGFESQVQQILKDADALKDEAERQKLRQVLYKFKASFAKDSLDCGLTNPHTMRIPTHPNAPPTFVRQYKIPIASHEPAWTAADSALCLSMAIGYALTLGLAFILFEKMKGMRESMDKCLPALPRGFKRKPRRGGPKRRMCQISSRWIPPLKTQRMRTSRNHLLPAHLDPCALLLATVQRDNVQSVHVEENEAQGAEKDAEKEAQGVEESVELTEGNDKRIEDSLLGVPAGPVVTMLQLSSRLDPASPRHAALNPPAVDVSSPMQSLKCRGKSLVQSERWPRSWAKSRLP</sequence>
<proteinExistence type="predicted"/>
<accession>A0A3N0YRL7</accession>
<feature type="compositionally biased region" description="Basic and acidic residues" evidence="1">
    <location>
        <begin position="374"/>
        <end position="392"/>
    </location>
</feature>
<name>A0A3N0YRL7_ANAGA</name>
<dbReference type="Proteomes" id="UP000281406">
    <property type="component" value="Unassembled WGS sequence"/>
</dbReference>
<dbReference type="OrthoDB" id="8986366at2759"/>
<reference evidence="2 3" key="1">
    <citation type="submission" date="2018-10" db="EMBL/GenBank/DDBJ databases">
        <title>Genome assembly for a Yunnan-Guizhou Plateau 3E fish, Anabarilius grahami (Regan), and its evolutionary and genetic applications.</title>
        <authorList>
            <person name="Jiang W."/>
        </authorList>
    </citation>
    <scope>NUCLEOTIDE SEQUENCE [LARGE SCALE GENOMIC DNA]</scope>
    <source>
        <strain evidence="2">AG-KIZ</strain>
        <tissue evidence="2">Muscle</tissue>
    </source>
</reference>
<evidence type="ECO:0000256" key="1">
    <source>
        <dbReference type="SAM" id="MobiDB-lite"/>
    </source>
</evidence>
<comment type="caution">
    <text evidence="2">The sequence shown here is derived from an EMBL/GenBank/DDBJ whole genome shotgun (WGS) entry which is preliminary data.</text>
</comment>
<feature type="region of interest" description="Disordered" evidence="1">
    <location>
        <begin position="430"/>
        <end position="461"/>
    </location>
</feature>
<protein>
    <submittedName>
        <fullName evidence="2">Uncharacterized protein</fullName>
    </submittedName>
</protein>
<gene>
    <name evidence="2" type="ORF">DPX16_22333</name>
</gene>
<dbReference type="EMBL" id="RJVU01028394">
    <property type="protein sequence ID" value="ROL48814.1"/>
    <property type="molecule type" value="Genomic_DNA"/>
</dbReference>
<dbReference type="AlphaFoldDB" id="A0A3N0YRL7"/>
<evidence type="ECO:0000313" key="3">
    <source>
        <dbReference type="Proteomes" id="UP000281406"/>
    </source>
</evidence>
<keyword evidence="3" id="KW-1185">Reference proteome</keyword>
<evidence type="ECO:0000313" key="2">
    <source>
        <dbReference type="EMBL" id="ROL48814.1"/>
    </source>
</evidence>
<feature type="region of interest" description="Disordered" evidence="1">
    <location>
        <begin position="374"/>
        <end position="401"/>
    </location>
</feature>